<dbReference type="RefSeq" id="WP_257717303.1">
    <property type="nucleotide sequence ID" value="NZ_JANJOU010000014.1"/>
</dbReference>
<keyword evidence="1" id="KW-1133">Transmembrane helix</keyword>
<dbReference type="InterPro" id="IPR045584">
    <property type="entry name" value="Pilin-like"/>
</dbReference>
<feature type="transmembrane region" description="Helical" evidence="1">
    <location>
        <begin position="12"/>
        <end position="36"/>
    </location>
</feature>
<proteinExistence type="predicted"/>
<keyword evidence="1" id="KW-0812">Transmembrane</keyword>
<gene>
    <name evidence="2" type="ORF">NRP21_16425</name>
</gene>
<evidence type="ECO:0000256" key="1">
    <source>
        <dbReference type="SAM" id="Phobius"/>
    </source>
</evidence>
<dbReference type="EMBL" id="JANJOU010000014">
    <property type="protein sequence ID" value="MCR0983641.1"/>
    <property type="molecule type" value="Genomic_DNA"/>
</dbReference>
<dbReference type="SUPFAM" id="SSF54523">
    <property type="entry name" value="Pili subunits"/>
    <property type="match status" value="1"/>
</dbReference>
<accession>A0ABT1X7B8</accession>
<organism evidence="2 3">
    <name type="scientific">Roseomonas populi</name>
    <dbReference type="NCBI Taxonomy" id="3121582"/>
    <lineage>
        <taxon>Bacteria</taxon>
        <taxon>Pseudomonadati</taxon>
        <taxon>Pseudomonadota</taxon>
        <taxon>Alphaproteobacteria</taxon>
        <taxon>Acetobacterales</taxon>
        <taxon>Roseomonadaceae</taxon>
        <taxon>Roseomonas</taxon>
    </lineage>
</organism>
<reference evidence="2 3" key="1">
    <citation type="submission" date="2022-06" db="EMBL/GenBank/DDBJ databases">
        <title>Roseomonas CN29.</title>
        <authorList>
            <person name="Cheng Y."/>
            <person name="He X."/>
        </authorList>
    </citation>
    <scope>NUCLEOTIDE SEQUENCE [LARGE SCALE GENOMIC DNA]</scope>
    <source>
        <strain evidence="2 3">CN29</strain>
    </source>
</reference>
<sequence length="122" mass="12304">MSSPPASLHRPGFTLVEALIALLVIGGAVAAVLPALGNAMRSKGEREADFSAVLAAQSLLDAYAPPGAAREGRQAGEAPEGRWSIEIGPGQAGAGGVVLRPVRVVLGPVILETLRPGPAARP</sequence>
<keyword evidence="1" id="KW-0472">Membrane</keyword>
<name>A0ABT1X7B8_9PROT</name>
<evidence type="ECO:0000313" key="3">
    <source>
        <dbReference type="Proteomes" id="UP001524642"/>
    </source>
</evidence>
<dbReference type="NCBIfam" id="TIGR02532">
    <property type="entry name" value="IV_pilin_GFxxxE"/>
    <property type="match status" value="1"/>
</dbReference>
<dbReference type="Proteomes" id="UP001524642">
    <property type="component" value="Unassembled WGS sequence"/>
</dbReference>
<comment type="caution">
    <text evidence="2">The sequence shown here is derived from an EMBL/GenBank/DDBJ whole genome shotgun (WGS) entry which is preliminary data.</text>
</comment>
<dbReference type="InterPro" id="IPR012902">
    <property type="entry name" value="N_methyl_site"/>
</dbReference>
<evidence type="ECO:0000313" key="2">
    <source>
        <dbReference type="EMBL" id="MCR0983641.1"/>
    </source>
</evidence>
<keyword evidence="3" id="KW-1185">Reference proteome</keyword>
<protein>
    <submittedName>
        <fullName evidence="2">Type II secretion system GspH family protein</fullName>
    </submittedName>
</protein>